<proteinExistence type="predicted"/>
<sequence length="463" mass="50673">MNRNRRDGQRDIKRERRSRSRSPRRSIVCQNYLSQQISACRIGAAVGSNNGNASSNNRMVYITNIAYEVRWVDLKSLVREKGGEVTFCELLEDGNGKPKGNAVVEFETREGAVNCVANLQKYDWKGRSIIAKEIRDPTAFFRTIKAETGIDYLSRTGGSGAGGGRAHQNKDHDRPSRTGTYDLFGLNMEFLRQHSIEPPLCERIFIANLAFNVGTDKLYEVFGMAGKISWMDFRIDKEGKTKGVCVIQYTHPIEAVQAISMFNGQRLFDRNLVVKMDRFEKEPEHKEGGLPRGLESIGMGLGADGAPLANVHGMFPSEAPPPFNAPQASFISGPQVSNVAGFTPGVAEQANFSRSVIPNGPFGNSNAGVATFPADVFGGTGAAGLSAAGAQSTRVIVIRNLPTDYTWQIVRDRVRNFGEVDSVDMMAPGAARIRFASFQDAERARAALYGTTVEGRVISVDYA</sequence>
<dbReference type="Pfam" id="PF00076">
    <property type="entry name" value="RRM_1"/>
    <property type="match status" value="3"/>
</dbReference>
<dbReference type="InterPro" id="IPR050374">
    <property type="entry name" value="RRT5_SRSF_SR"/>
</dbReference>
<dbReference type="SUPFAM" id="SSF54928">
    <property type="entry name" value="RNA-binding domain, RBD"/>
    <property type="match status" value="2"/>
</dbReference>
<dbReference type="CDD" id="cd00590">
    <property type="entry name" value="RRM_SF"/>
    <property type="match status" value="1"/>
</dbReference>
<keyword evidence="6" id="KW-1185">Reference proteome</keyword>
<accession>A8XEX8</accession>
<organism evidence="5 6">
    <name type="scientific">Caenorhabditis briggsae</name>
    <dbReference type="NCBI Taxonomy" id="6238"/>
    <lineage>
        <taxon>Eukaryota</taxon>
        <taxon>Metazoa</taxon>
        <taxon>Ecdysozoa</taxon>
        <taxon>Nematoda</taxon>
        <taxon>Chromadorea</taxon>
        <taxon>Rhabditida</taxon>
        <taxon>Rhabditina</taxon>
        <taxon>Rhabditomorpha</taxon>
        <taxon>Rhabditoidea</taxon>
        <taxon>Rhabditidae</taxon>
        <taxon>Peloderinae</taxon>
        <taxon>Caenorhabditis</taxon>
    </lineage>
</organism>
<dbReference type="PANTHER" id="PTHR23003:SF3">
    <property type="entry name" value="FI21236P1-RELATED"/>
    <property type="match status" value="1"/>
</dbReference>
<dbReference type="AlphaFoldDB" id="A8XEX8"/>
<feature type="domain" description="RRM" evidence="4">
    <location>
        <begin position="58"/>
        <end position="136"/>
    </location>
</feature>
<dbReference type="InterPro" id="IPR035979">
    <property type="entry name" value="RBD_domain_sf"/>
</dbReference>
<dbReference type="eggNOG" id="KOG4212">
    <property type="taxonomic scope" value="Eukaryota"/>
</dbReference>
<dbReference type="GO" id="GO:0005737">
    <property type="term" value="C:cytoplasm"/>
    <property type="evidence" value="ECO:0000318"/>
    <property type="project" value="GO_Central"/>
</dbReference>
<evidence type="ECO:0000256" key="3">
    <source>
        <dbReference type="SAM" id="MobiDB-lite"/>
    </source>
</evidence>
<dbReference type="GO" id="GO:0005634">
    <property type="term" value="C:nucleus"/>
    <property type="evidence" value="ECO:0000318"/>
    <property type="project" value="GO_Central"/>
</dbReference>
<dbReference type="FunFam" id="3.30.70.330:FF:001053">
    <property type="entry name" value="Protein CBG12231"/>
    <property type="match status" value="1"/>
</dbReference>
<dbReference type="GO" id="GO:0003729">
    <property type="term" value="F:mRNA binding"/>
    <property type="evidence" value="ECO:0000318"/>
    <property type="project" value="GO_Central"/>
</dbReference>
<dbReference type="InterPro" id="IPR012677">
    <property type="entry name" value="Nucleotide-bd_a/b_plait_sf"/>
</dbReference>
<gene>
    <name evidence="7" type="primary">sup-46</name>
    <name evidence="5 7" type="ORF">CBG12231</name>
    <name evidence="5" type="ORF">CBG_12231</name>
</gene>
<feature type="domain" description="RRM" evidence="4">
    <location>
        <begin position="394"/>
        <end position="463"/>
    </location>
</feature>
<evidence type="ECO:0000313" key="6">
    <source>
        <dbReference type="Proteomes" id="UP000008549"/>
    </source>
</evidence>
<dbReference type="InterPro" id="IPR000504">
    <property type="entry name" value="RRM_dom"/>
</dbReference>
<feature type="compositionally biased region" description="Basic residues" evidence="3">
    <location>
        <begin position="15"/>
        <end position="24"/>
    </location>
</feature>
<dbReference type="SMART" id="SM00360">
    <property type="entry name" value="RRM"/>
    <property type="match status" value="3"/>
</dbReference>
<keyword evidence="1 2" id="KW-0694">RNA-binding</keyword>
<dbReference type="PANTHER" id="PTHR23003">
    <property type="entry name" value="RNA RECOGNITION MOTIF RRM DOMAIN CONTAINING PROTEIN"/>
    <property type="match status" value="1"/>
</dbReference>
<feature type="region of interest" description="Disordered" evidence="3">
    <location>
        <begin position="1"/>
        <end position="25"/>
    </location>
</feature>
<evidence type="ECO:0000256" key="2">
    <source>
        <dbReference type="PROSITE-ProRule" id="PRU00176"/>
    </source>
</evidence>
<dbReference type="FunCoup" id="A8XEX8">
    <property type="interactions" value="2889"/>
</dbReference>
<dbReference type="OMA" id="PLDYTWQ"/>
<evidence type="ECO:0000259" key="4">
    <source>
        <dbReference type="PROSITE" id="PS50102"/>
    </source>
</evidence>
<name>A8XEX8_CAEBR</name>
<evidence type="ECO:0000313" key="7">
    <source>
        <dbReference type="WormBase" id="CBG12231"/>
    </source>
</evidence>
<dbReference type="STRING" id="6238.A8XEX8"/>
<evidence type="ECO:0000256" key="1">
    <source>
        <dbReference type="ARBA" id="ARBA00022884"/>
    </source>
</evidence>
<evidence type="ECO:0000313" key="5">
    <source>
        <dbReference type="EMBL" id="CAP31200.2"/>
    </source>
</evidence>
<feature type="compositionally biased region" description="Basic and acidic residues" evidence="3">
    <location>
        <begin position="1"/>
        <end position="14"/>
    </location>
</feature>
<feature type="domain" description="RRM" evidence="4">
    <location>
        <begin position="202"/>
        <end position="279"/>
    </location>
</feature>
<dbReference type="PROSITE" id="PS50102">
    <property type="entry name" value="RRM"/>
    <property type="match status" value="3"/>
</dbReference>
<dbReference type="HOGENOM" id="CLU_019566_1_0_1"/>
<reference evidence="5 6" key="2">
    <citation type="journal article" date="2011" name="PLoS Genet.">
        <title>Caenorhabditis briggsae recombinant inbred line genotypes reveal inter-strain incompatibility and the evolution of recombination.</title>
        <authorList>
            <person name="Ross J.A."/>
            <person name="Koboldt D.C."/>
            <person name="Staisch J.E."/>
            <person name="Chamberlin H.M."/>
            <person name="Gupta B.P."/>
            <person name="Miller R.D."/>
            <person name="Baird S.E."/>
            <person name="Haag E.S."/>
        </authorList>
    </citation>
    <scope>NUCLEOTIDE SEQUENCE [LARGE SCALE GENOMIC DNA]</scope>
    <source>
        <strain evidence="5 6">AF16</strain>
    </source>
</reference>
<dbReference type="CDD" id="cd12386">
    <property type="entry name" value="RRM2_hnRNPM_like"/>
    <property type="match status" value="1"/>
</dbReference>
<dbReference type="Gene3D" id="3.30.70.330">
    <property type="match status" value="3"/>
</dbReference>
<dbReference type="Proteomes" id="UP000008549">
    <property type="component" value="Unassembled WGS sequence"/>
</dbReference>
<dbReference type="InParanoid" id="A8XEX8"/>
<protein>
    <submittedName>
        <fullName evidence="5">Protein CBG12231</fullName>
    </submittedName>
</protein>
<dbReference type="EMBL" id="HE600958">
    <property type="protein sequence ID" value="CAP31200.2"/>
    <property type="molecule type" value="Genomic_DNA"/>
</dbReference>
<dbReference type="GO" id="GO:1990904">
    <property type="term" value="C:ribonucleoprotein complex"/>
    <property type="evidence" value="ECO:0000318"/>
    <property type="project" value="GO_Central"/>
</dbReference>
<dbReference type="WormBase" id="CBG12231">
    <property type="protein sequence ID" value="CBP17410"/>
    <property type="gene ID" value="WBGene00033212"/>
    <property type="gene designation" value="Cbr-sup-46"/>
</dbReference>
<reference evidence="5 6" key="1">
    <citation type="journal article" date="2003" name="PLoS Biol.">
        <title>The genome sequence of Caenorhabditis briggsae: a platform for comparative genomics.</title>
        <authorList>
            <person name="Stein L.D."/>
            <person name="Bao Z."/>
            <person name="Blasiar D."/>
            <person name="Blumenthal T."/>
            <person name="Brent M.R."/>
            <person name="Chen N."/>
            <person name="Chinwalla A."/>
            <person name="Clarke L."/>
            <person name="Clee C."/>
            <person name="Coghlan A."/>
            <person name="Coulson A."/>
            <person name="D'Eustachio P."/>
            <person name="Fitch D.H."/>
            <person name="Fulton L.A."/>
            <person name="Fulton R.E."/>
            <person name="Griffiths-Jones S."/>
            <person name="Harris T.W."/>
            <person name="Hillier L.W."/>
            <person name="Kamath R."/>
            <person name="Kuwabara P.E."/>
            <person name="Mardis E.R."/>
            <person name="Marra M.A."/>
            <person name="Miner T.L."/>
            <person name="Minx P."/>
            <person name="Mullikin J.C."/>
            <person name="Plumb R.W."/>
            <person name="Rogers J."/>
            <person name="Schein J.E."/>
            <person name="Sohrmann M."/>
            <person name="Spieth J."/>
            <person name="Stajich J.E."/>
            <person name="Wei C."/>
            <person name="Willey D."/>
            <person name="Wilson R.K."/>
            <person name="Durbin R."/>
            <person name="Waterston R.H."/>
        </authorList>
    </citation>
    <scope>NUCLEOTIDE SEQUENCE [LARGE SCALE GENOMIC DNA]</scope>
    <source>
        <strain evidence="5 6">AF16</strain>
    </source>
</reference>